<reference evidence="2" key="1">
    <citation type="submission" date="2020-05" db="EMBL/GenBank/DDBJ databases">
        <authorList>
            <person name="Chiriac C."/>
            <person name="Salcher M."/>
            <person name="Ghai R."/>
            <person name="Kavagutti S V."/>
        </authorList>
    </citation>
    <scope>NUCLEOTIDE SEQUENCE</scope>
</reference>
<evidence type="ECO:0000313" key="2">
    <source>
        <dbReference type="EMBL" id="CAB4936438.1"/>
    </source>
</evidence>
<feature type="compositionally biased region" description="Low complexity" evidence="1">
    <location>
        <begin position="327"/>
        <end position="341"/>
    </location>
</feature>
<proteinExistence type="predicted"/>
<feature type="compositionally biased region" description="Basic residues" evidence="1">
    <location>
        <begin position="315"/>
        <end position="326"/>
    </location>
</feature>
<accession>A0A6J7IZC7</accession>
<sequence>MHRLLRRGQLQDEHVLGEPALVARHRRCDPEREALLAEQRVAAVAGSVGPDFAGLRKVNDVLLGVARPADIVASSTIGIDERVADRVHGRNEITVIADLVESRLAHAGHDAHVHDDVGRVGDLDAELRDARADRAHRERDDVHGAAAHRTVEQALESAPHLAGLRPVVRRAGIDLLLRADEGAVLDAGDVARAGAGQEGVRTDLGVELDEGASGDHLLRQARPLILGPIAPHDAIGLGQFGHLLDPFEQLLIAGGGILQTRNAHVDSKDGGARSATSGKHAPTCPEIHHEMACKRFLVTNCTGVAAQSSSVLWHGSRRKVRRRQRPPARSCASSPSHPPAAGGCDRSRPTWGAVPPPHSSR</sequence>
<protein>
    <submittedName>
        <fullName evidence="2">Unannotated protein</fullName>
    </submittedName>
</protein>
<evidence type="ECO:0000256" key="1">
    <source>
        <dbReference type="SAM" id="MobiDB-lite"/>
    </source>
</evidence>
<organism evidence="2">
    <name type="scientific">freshwater metagenome</name>
    <dbReference type="NCBI Taxonomy" id="449393"/>
    <lineage>
        <taxon>unclassified sequences</taxon>
        <taxon>metagenomes</taxon>
        <taxon>ecological metagenomes</taxon>
    </lineage>
</organism>
<gene>
    <name evidence="2" type="ORF">UFOPK3720_01012</name>
</gene>
<dbReference type="AlphaFoldDB" id="A0A6J7IZC7"/>
<name>A0A6J7IZC7_9ZZZZ</name>
<dbReference type="EMBL" id="CAFBNB010000185">
    <property type="protein sequence ID" value="CAB4936438.1"/>
    <property type="molecule type" value="Genomic_DNA"/>
</dbReference>
<feature type="region of interest" description="Disordered" evidence="1">
    <location>
        <begin position="313"/>
        <end position="361"/>
    </location>
</feature>